<dbReference type="GO" id="GO:0000149">
    <property type="term" value="F:SNARE binding"/>
    <property type="evidence" value="ECO:0007669"/>
    <property type="project" value="TreeGrafter"/>
</dbReference>
<dbReference type="FunFam" id="2.60.40.150:FF:000101">
    <property type="entry name" value="Synaptotagmin 13"/>
    <property type="match status" value="1"/>
</dbReference>
<dbReference type="GO" id="GO:0048791">
    <property type="term" value="P:calcium ion-regulated exocytosis of neurotransmitter"/>
    <property type="evidence" value="ECO:0007669"/>
    <property type="project" value="TreeGrafter"/>
</dbReference>
<evidence type="ECO:0000313" key="6">
    <source>
        <dbReference type="Proteomes" id="UP001066276"/>
    </source>
</evidence>
<dbReference type="GO" id="GO:0005509">
    <property type="term" value="F:calcium ion binding"/>
    <property type="evidence" value="ECO:0007669"/>
    <property type="project" value="TreeGrafter"/>
</dbReference>
<dbReference type="Proteomes" id="UP001066276">
    <property type="component" value="Chromosome 3_2"/>
</dbReference>
<dbReference type="GO" id="GO:0030672">
    <property type="term" value="C:synaptic vesicle membrane"/>
    <property type="evidence" value="ECO:0007669"/>
    <property type="project" value="TreeGrafter"/>
</dbReference>
<dbReference type="GO" id="GO:0005886">
    <property type="term" value="C:plasma membrane"/>
    <property type="evidence" value="ECO:0007669"/>
    <property type="project" value="TreeGrafter"/>
</dbReference>
<name>A0AAV7U0V7_PLEWA</name>
<feature type="domain" description="C2" evidence="4">
    <location>
        <begin position="296"/>
        <end position="432"/>
    </location>
</feature>
<feature type="region of interest" description="Disordered" evidence="2">
    <location>
        <begin position="103"/>
        <end position="155"/>
    </location>
</feature>
<feature type="transmembrane region" description="Helical" evidence="3">
    <location>
        <begin position="6"/>
        <end position="29"/>
    </location>
</feature>
<dbReference type="GO" id="GO:0031045">
    <property type="term" value="C:dense core granule"/>
    <property type="evidence" value="ECO:0007669"/>
    <property type="project" value="TreeGrafter"/>
</dbReference>
<dbReference type="SMART" id="SM00239">
    <property type="entry name" value="C2"/>
    <property type="match status" value="2"/>
</dbReference>
<dbReference type="GO" id="GO:0030424">
    <property type="term" value="C:axon"/>
    <property type="evidence" value="ECO:0007669"/>
    <property type="project" value="TreeGrafter"/>
</dbReference>
<keyword evidence="6" id="KW-1185">Reference proteome</keyword>
<dbReference type="EMBL" id="JANPWB010000006">
    <property type="protein sequence ID" value="KAJ1182602.1"/>
    <property type="molecule type" value="Genomic_DNA"/>
</dbReference>
<protein>
    <recommendedName>
        <fullName evidence="4">C2 domain-containing protein</fullName>
    </recommendedName>
</protein>
<dbReference type="AlphaFoldDB" id="A0AAV7U0V7"/>
<dbReference type="SUPFAM" id="SSF49562">
    <property type="entry name" value="C2 domain (Calcium/lipid-binding domain, CaLB)"/>
    <property type="match status" value="2"/>
</dbReference>
<accession>A0AAV7U0V7</accession>
<evidence type="ECO:0000259" key="4">
    <source>
        <dbReference type="PROSITE" id="PS50004"/>
    </source>
</evidence>
<dbReference type="PROSITE" id="PS50004">
    <property type="entry name" value="C2"/>
    <property type="match status" value="2"/>
</dbReference>
<evidence type="ECO:0000256" key="1">
    <source>
        <dbReference type="ARBA" id="ARBA00006996"/>
    </source>
</evidence>
<reference evidence="5" key="1">
    <citation type="journal article" date="2022" name="bioRxiv">
        <title>Sequencing and chromosome-scale assembly of the giantPleurodeles waltlgenome.</title>
        <authorList>
            <person name="Brown T."/>
            <person name="Elewa A."/>
            <person name="Iarovenko S."/>
            <person name="Subramanian E."/>
            <person name="Araus A.J."/>
            <person name="Petzold A."/>
            <person name="Susuki M."/>
            <person name="Suzuki K.-i.T."/>
            <person name="Hayashi T."/>
            <person name="Toyoda A."/>
            <person name="Oliveira C."/>
            <person name="Osipova E."/>
            <person name="Leigh N.D."/>
            <person name="Simon A."/>
            <person name="Yun M.H."/>
        </authorList>
    </citation>
    <scope>NUCLEOTIDE SEQUENCE</scope>
    <source>
        <strain evidence="5">20211129_DDA</strain>
        <tissue evidence="5">Liver</tissue>
    </source>
</reference>
<gene>
    <name evidence="5" type="ORF">NDU88_007789</name>
</gene>
<keyword evidence="3" id="KW-1133">Transmembrane helix</keyword>
<evidence type="ECO:0000313" key="5">
    <source>
        <dbReference type="EMBL" id="KAJ1182602.1"/>
    </source>
</evidence>
<dbReference type="PANTHER" id="PTHR10024">
    <property type="entry name" value="SYNAPTOTAGMIN"/>
    <property type="match status" value="1"/>
</dbReference>
<dbReference type="GO" id="GO:0030276">
    <property type="term" value="F:clathrin binding"/>
    <property type="evidence" value="ECO:0007669"/>
    <property type="project" value="TreeGrafter"/>
</dbReference>
<comment type="similarity">
    <text evidence="1">Belongs to the synaptotagmin family.</text>
</comment>
<dbReference type="Gene3D" id="2.60.40.150">
    <property type="entry name" value="C2 domain"/>
    <property type="match status" value="2"/>
</dbReference>
<feature type="domain" description="C2" evidence="4">
    <location>
        <begin position="157"/>
        <end position="278"/>
    </location>
</feature>
<keyword evidence="3" id="KW-0812">Transmembrane</keyword>
<dbReference type="GO" id="GO:0005544">
    <property type="term" value="F:calcium-dependent phospholipid binding"/>
    <property type="evidence" value="ECO:0007669"/>
    <property type="project" value="TreeGrafter"/>
</dbReference>
<keyword evidence="3" id="KW-0472">Membrane</keyword>
<dbReference type="InterPro" id="IPR000008">
    <property type="entry name" value="C2_dom"/>
</dbReference>
<organism evidence="5 6">
    <name type="scientific">Pleurodeles waltl</name>
    <name type="common">Iberian ribbed newt</name>
    <dbReference type="NCBI Taxonomy" id="8319"/>
    <lineage>
        <taxon>Eukaryota</taxon>
        <taxon>Metazoa</taxon>
        <taxon>Chordata</taxon>
        <taxon>Craniata</taxon>
        <taxon>Vertebrata</taxon>
        <taxon>Euteleostomi</taxon>
        <taxon>Amphibia</taxon>
        <taxon>Batrachia</taxon>
        <taxon>Caudata</taxon>
        <taxon>Salamandroidea</taxon>
        <taxon>Salamandridae</taxon>
        <taxon>Pleurodelinae</taxon>
        <taxon>Pleurodeles</taxon>
    </lineage>
</organism>
<evidence type="ECO:0000256" key="3">
    <source>
        <dbReference type="SAM" id="Phobius"/>
    </source>
</evidence>
<comment type="caution">
    <text evidence="5">The sequence shown here is derived from an EMBL/GenBank/DDBJ whole genome shotgun (WGS) entry which is preliminary data.</text>
</comment>
<dbReference type="PANTHER" id="PTHR10024:SF250">
    <property type="entry name" value="SYNAPTOTAGMIN-13"/>
    <property type="match status" value="1"/>
</dbReference>
<sequence length="436" mass="47767">MLPLPVIALGATLGTATALIALCGIFFVWNCMRMRKGLPDSDQEGASESTGANVLQSAQQFSIEKTTEPIQPKTLLKFPNIYSPKLAMTLPELINCADIRKNPATETPVPADEDITNGQARKSQETGETCDLPSNNQHKGIHITESLDPDQSTSSSPIPKLHFSLGYDCEKAELIVACLEAVNGILEGNEEALCDCYVLGSLVTSTGRIEVQTALVNKKGHVVWEDILLFPLVEAEKPEAMLTLTLRNCDKFSRHNIAGKVKLSLANVNAAEGPGHWVDLKSPGKDVADTNTDIISGGEVLLSISYLPASSRLIVVLIKARDLPSSGLDDLLGKDMSVKVTLRHLALKVKKKQTKRVKQKISPVWNEMIMFEVPQDLLCASSVELEMLCQHTPGGPYHVLGRCHLGLHSVGSERNHWQEMLSNPRRQIAMWHQLHQ</sequence>
<dbReference type="GO" id="GO:0048488">
    <property type="term" value="P:synaptic vesicle endocytosis"/>
    <property type="evidence" value="ECO:0007669"/>
    <property type="project" value="TreeGrafter"/>
</dbReference>
<dbReference type="GO" id="GO:0001786">
    <property type="term" value="F:phosphatidylserine binding"/>
    <property type="evidence" value="ECO:0007669"/>
    <property type="project" value="TreeGrafter"/>
</dbReference>
<dbReference type="Pfam" id="PF00168">
    <property type="entry name" value="C2"/>
    <property type="match status" value="2"/>
</dbReference>
<dbReference type="InterPro" id="IPR035892">
    <property type="entry name" value="C2_domain_sf"/>
</dbReference>
<proteinExistence type="inferred from homology"/>
<evidence type="ECO:0000256" key="2">
    <source>
        <dbReference type="SAM" id="MobiDB-lite"/>
    </source>
</evidence>